<evidence type="ECO:0000313" key="11">
    <source>
        <dbReference type="Proteomes" id="UP000236725"/>
    </source>
</evidence>
<dbReference type="EMBL" id="FNVS01000013">
    <property type="protein sequence ID" value="SEG04553.1"/>
    <property type="molecule type" value="Genomic_DNA"/>
</dbReference>
<dbReference type="RefSeq" id="WP_317044662.1">
    <property type="nucleotide sequence ID" value="NZ_FNVS01000013.1"/>
</dbReference>
<comment type="similarity">
    <text evidence="7">Belongs to the TonB-dependent receptor family.</text>
</comment>
<keyword evidence="11" id="KW-1185">Reference proteome</keyword>
<name>A0A8G2F5I6_9BACT</name>
<dbReference type="Pfam" id="PF07715">
    <property type="entry name" value="Plug"/>
    <property type="match status" value="1"/>
</dbReference>
<dbReference type="NCBIfam" id="TIGR04057">
    <property type="entry name" value="SusC_RagA_signa"/>
    <property type="match status" value="1"/>
</dbReference>
<dbReference type="Gene3D" id="2.40.170.20">
    <property type="entry name" value="TonB-dependent receptor, beta-barrel domain"/>
    <property type="match status" value="1"/>
</dbReference>
<evidence type="ECO:0000256" key="3">
    <source>
        <dbReference type="ARBA" id="ARBA00022452"/>
    </source>
</evidence>
<dbReference type="FunFam" id="2.60.40.1120:FF:000003">
    <property type="entry name" value="Outer membrane protein Omp121"/>
    <property type="match status" value="1"/>
</dbReference>
<accession>A0A8G2F5I6</accession>
<dbReference type="InterPro" id="IPR037066">
    <property type="entry name" value="Plug_dom_sf"/>
</dbReference>
<evidence type="ECO:0000256" key="2">
    <source>
        <dbReference type="ARBA" id="ARBA00022448"/>
    </source>
</evidence>
<evidence type="ECO:0000256" key="4">
    <source>
        <dbReference type="ARBA" id="ARBA00022692"/>
    </source>
</evidence>
<dbReference type="Proteomes" id="UP000236725">
    <property type="component" value="Unassembled WGS sequence"/>
</dbReference>
<dbReference type="InterPro" id="IPR036942">
    <property type="entry name" value="Beta-barrel_TonB_sf"/>
</dbReference>
<keyword evidence="8" id="KW-0732">Signal</keyword>
<dbReference type="InterPro" id="IPR023997">
    <property type="entry name" value="TonB-dep_OMP_SusC/RagA_CS"/>
</dbReference>
<dbReference type="InterPro" id="IPR023996">
    <property type="entry name" value="TonB-dep_OMP_SusC/RagA"/>
</dbReference>
<evidence type="ECO:0000259" key="9">
    <source>
        <dbReference type="Pfam" id="PF07715"/>
    </source>
</evidence>
<dbReference type="Gene3D" id="2.60.40.1120">
    <property type="entry name" value="Carboxypeptidase-like, regulatory domain"/>
    <property type="match status" value="1"/>
</dbReference>
<organism evidence="10 11">
    <name type="scientific">Parabacteroides chinchillae</name>
    <dbReference type="NCBI Taxonomy" id="871327"/>
    <lineage>
        <taxon>Bacteria</taxon>
        <taxon>Pseudomonadati</taxon>
        <taxon>Bacteroidota</taxon>
        <taxon>Bacteroidia</taxon>
        <taxon>Bacteroidales</taxon>
        <taxon>Tannerellaceae</taxon>
        <taxon>Parabacteroides</taxon>
    </lineage>
</organism>
<protein>
    <submittedName>
        <fullName evidence="10">TonB-linked outer membrane protein, SusC/RagA family</fullName>
    </submittedName>
</protein>
<comment type="subcellular location">
    <subcellularLocation>
        <location evidence="1 7">Cell outer membrane</location>
        <topology evidence="1 7">Multi-pass membrane protein</topology>
    </subcellularLocation>
</comment>
<dbReference type="GO" id="GO:0009279">
    <property type="term" value="C:cell outer membrane"/>
    <property type="evidence" value="ECO:0007669"/>
    <property type="project" value="UniProtKB-SubCell"/>
</dbReference>
<dbReference type="AlphaFoldDB" id="A0A8G2F5I6"/>
<gene>
    <name evidence="10" type="ORF">SAMN05444001_11333</name>
</gene>
<keyword evidence="4 7" id="KW-0812">Transmembrane</keyword>
<comment type="caution">
    <text evidence="10">The sequence shown here is derived from an EMBL/GenBank/DDBJ whole genome shotgun (WGS) entry which is preliminary data.</text>
</comment>
<evidence type="ECO:0000256" key="7">
    <source>
        <dbReference type="PROSITE-ProRule" id="PRU01360"/>
    </source>
</evidence>
<dbReference type="Pfam" id="PF13715">
    <property type="entry name" value="CarbopepD_reg_2"/>
    <property type="match status" value="1"/>
</dbReference>
<keyword evidence="5 7" id="KW-0472">Membrane</keyword>
<feature type="signal peptide" evidence="8">
    <location>
        <begin position="1"/>
        <end position="21"/>
    </location>
</feature>
<dbReference type="NCBIfam" id="TIGR04056">
    <property type="entry name" value="OMP_RagA_SusC"/>
    <property type="match status" value="1"/>
</dbReference>
<dbReference type="Gene3D" id="2.170.130.10">
    <property type="entry name" value="TonB-dependent receptor, plug domain"/>
    <property type="match status" value="1"/>
</dbReference>
<proteinExistence type="inferred from homology"/>
<dbReference type="InterPro" id="IPR039426">
    <property type="entry name" value="TonB-dep_rcpt-like"/>
</dbReference>
<reference evidence="10 11" key="1">
    <citation type="submission" date="2016-10" db="EMBL/GenBank/DDBJ databases">
        <authorList>
            <person name="Varghese N."/>
            <person name="Submissions S."/>
        </authorList>
    </citation>
    <scope>NUCLEOTIDE SEQUENCE [LARGE SCALE GENOMIC DNA]</scope>
    <source>
        <strain evidence="10 11">DSM 29073</strain>
    </source>
</reference>
<evidence type="ECO:0000256" key="1">
    <source>
        <dbReference type="ARBA" id="ARBA00004571"/>
    </source>
</evidence>
<feature type="domain" description="TonB-dependent receptor plug" evidence="9">
    <location>
        <begin position="114"/>
        <end position="221"/>
    </location>
</feature>
<evidence type="ECO:0000313" key="10">
    <source>
        <dbReference type="EMBL" id="SEG04553.1"/>
    </source>
</evidence>
<keyword evidence="6 7" id="KW-0998">Cell outer membrane</keyword>
<keyword evidence="2 7" id="KW-0813">Transport</keyword>
<sequence length="1039" mass="116069">MMKKLTFALLCLMMSIGIASAQTKQVTGTVTSAEDGEPIIGASVIVKGTTTGTVTDFDGKFELTVPSSAKTLEISYVGMTTKEETIKPTMKIVLETSAHNLDEVMVVAYGTAKKSSFTGSASVVKSEDLAKIQTSDITKALEGQVAGVQLTNSNGQPGEGSKIRIRGIGSINASSDPLIVVDGVPYDGDLNSINQQDVESMTVLKDAASNALYGARGANGVVLITTKKGKNGKARVSFDMKLGANSRAIPEYDIMTSPVTYYETYWTALKNQAVSLGNENPGQYASNNLIKKLGYNITNVGNTEVIDPTTGKFNPNAKIMYKDDWAKELFQSSLRQEYNLNISGASDKTSYYISLGYLDDKGYIVNSDFSRFSTRLRLEQQVNDWFKVGGNLAYAQAEQNSPDFDATSGVNMFYASRVIAPIYPIYGYDNEGNRLYEESGRPVYDYGTGTNKRPILSMSNPLGTQNLDQNKFKNENFSGNLFAEISFLKDFKLTVRGGMENYSKRQLVYQNGQYGQFVAQNGISTIQNEKTQSLNMLETLTWEHSFGLHSFNVLLGHENYQRKYEYLWGSKNNFIFPSSSELDQAISNPNTGSGTTEYNTEGYLGRIEYNYNDKYYFSASYRRDASSKFHPDNRWGNFWSLGASWRLNQENFLKDVEWIDNLKYKISYGSQGNDGLLFNGEEILYPYMDQFQVVNSAGKIAVVRNYKGNKDIKWETNYNFNTGFEFMLFQGRLNGGIDVFTRTAKDLLFYRPLPFSTGNKSYPDNIGDMRNIGFEIELSGTVMEKDNFKWTMGVNATHYKNKILSLPPERKETGIVSGNFRMMEGGSIYDYYLKEYAGVDPQDGSAMWYKDVTDANGNVTGKTTTKVYSDATDYNLGSALPAIYGGFNTAVQFHGIDLSVNLSYQIGGKGYDRIYANLMSSGSEGQNWHNDILKAWTPENTNTNVPRVQNAEQYANTYSSRFFTNASYLNLQNITLGYTLPKTWINVLQLESVRFYFVADNVALLSKRKGFDPRQNWSGESDYNYAAIRTISGGLQVRF</sequence>
<dbReference type="FunFam" id="2.170.130.10:FF:000008">
    <property type="entry name" value="SusC/RagA family TonB-linked outer membrane protein"/>
    <property type="match status" value="1"/>
</dbReference>
<feature type="chain" id="PRO_5034277367" evidence="8">
    <location>
        <begin position="22"/>
        <end position="1039"/>
    </location>
</feature>
<dbReference type="PROSITE" id="PS52016">
    <property type="entry name" value="TONB_DEPENDENT_REC_3"/>
    <property type="match status" value="1"/>
</dbReference>
<evidence type="ECO:0000256" key="8">
    <source>
        <dbReference type="SAM" id="SignalP"/>
    </source>
</evidence>
<keyword evidence="3 7" id="KW-1134">Transmembrane beta strand</keyword>
<evidence type="ECO:0000256" key="6">
    <source>
        <dbReference type="ARBA" id="ARBA00023237"/>
    </source>
</evidence>
<evidence type="ECO:0000256" key="5">
    <source>
        <dbReference type="ARBA" id="ARBA00023136"/>
    </source>
</evidence>
<dbReference type="InterPro" id="IPR012910">
    <property type="entry name" value="Plug_dom"/>
</dbReference>
<dbReference type="InterPro" id="IPR008969">
    <property type="entry name" value="CarboxyPept-like_regulatory"/>
</dbReference>
<dbReference type="SUPFAM" id="SSF56935">
    <property type="entry name" value="Porins"/>
    <property type="match status" value="1"/>
</dbReference>
<dbReference type="SUPFAM" id="SSF49464">
    <property type="entry name" value="Carboxypeptidase regulatory domain-like"/>
    <property type="match status" value="1"/>
</dbReference>